<dbReference type="EMBL" id="VSSQ01065737">
    <property type="protein sequence ID" value="MPN18415.1"/>
    <property type="molecule type" value="Genomic_DNA"/>
</dbReference>
<evidence type="ECO:0000313" key="1">
    <source>
        <dbReference type="EMBL" id="MPN18415.1"/>
    </source>
</evidence>
<name>A0A645FVB4_9ZZZZ</name>
<organism evidence="1">
    <name type="scientific">bioreactor metagenome</name>
    <dbReference type="NCBI Taxonomy" id="1076179"/>
    <lineage>
        <taxon>unclassified sequences</taxon>
        <taxon>metagenomes</taxon>
        <taxon>ecological metagenomes</taxon>
    </lineage>
</organism>
<accession>A0A645FVB4</accession>
<proteinExistence type="predicted"/>
<sequence>MQPYDRVANSPHHDHLVTVGIGNQVFFPGAERFFDTGRGDRITTVSDPDIHAVDNGQCQGDFDDDGGSHALHAVNRHRASHLFNIADHDIHAHTAARKLGDLFIGGKAGDENQIEYLLIGHLRRVFFDQAVFPCLFENLIPV</sequence>
<dbReference type="AlphaFoldDB" id="A0A645FVB4"/>
<comment type="caution">
    <text evidence="1">The sequence shown here is derived from an EMBL/GenBank/DDBJ whole genome shotgun (WGS) entry which is preliminary data.</text>
</comment>
<reference evidence="1" key="1">
    <citation type="submission" date="2019-08" db="EMBL/GenBank/DDBJ databases">
        <authorList>
            <person name="Kucharzyk K."/>
            <person name="Murdoch R.W."/>
            <person name="Higgins S."/>
            <person name="Loffler F."/>
        </authorList>
    </citation>
    <scope>NUCLEOTIDE SEQUENCE</scope>
</reference>
<gene>
    <name evidence="1" type="ORF">SDC9_165775</name>
</gene>
<protein>
    <submittedName>
        <fullName evidence="1">Uncharacterized protein</fullName>
    </submittedName>
</protein>